<dbReference type="EMBL" id="JANEYG010000005">
    <property type="protein sequence ID" value="KAJ8922984.1"/>
    <property type="molecule type" value="Genomic_DNA"/>
</dbReference>
<reference evidence="8 9" key="1">
    <citation type="journal article" date="2023" name="Insect Mol. Biol.">
        <title>Genome sequencing provides insights into the evolution of gene families encoding plant cell wall-degrading enzymes in longhorned beetles.</title>
        <authorList>
            <person name="Shin N.R."/>
            <person name="Okamura Y."/>
            <person name="Kirsch R."/>
            <person name="Pauchet Y."/>
        </authorList>
    </citation>
    <scope>NUCLEOTIDE SEQUENCE [LARGE SCALE GENOMIC DNA]</scope>
    <source>
        <strain evidence="8">EAD_L_NR</strain>
    </source>
</reference>
<evidence type="ECO:0000256" key="5">
    <source>
        <dbReference type="ARBA" id="ARBA00030975"/>
    </source>
</evidence>
<dbReference type="InterPro" id="IPR005662">
    <property type="entry name" value="GTPase_Era-like"/>
</dbReference>
<protein>
    <recommendedName>
        <fullName evidence="2">GTPase Era, mitochondrial</fullName>
    </recommendedName>
    <alternativeName>
        <fullName evidence="5">ERA-like protein 1</fullName>
    </alternativeName>
</protein>
<dbReference type="NCBIfam" id="TIGR00231">
    <property type="entry name" value="small_GTP"/>
    <property type="match status" value="1"/>
</dbReference>
<feature type="domain" description="Era-type G" evidence="7">
    <location>
        <begin position="41"/>
        <end position="240"/>
    </location>
</feature>
<dbReference type="InterPro" id="IPR015946">
    <property type="entry name" value="KH_dom-like_a/b"/>
</dbReference>
<dbReference type="Gene3D" id="3.40.50.300">
    <property type="entry name" value="P-loop containing nucleotide triphosphate hydrolases"/>
    <property type="match status" value="1"/>
</dbReference>
<dbReference type="InterPro" id="IPR030388">
    <property type="entry name" value="G_ERA_dom"/>
</dbReference>
<evidence type="ECO:0000256" key="6">
    <source>
        <dbReference type="PROSITE-ProRule" id="PRU01050"/>
    </source>
</evidence>
<feature type="region of interest" description="G1" evidence="6">
    <location>
        <begin position="49"/>
        <end position="56"/>
    </location>
</feature>
<evidence type="ECO:0000313" key="9">
    <source>
        <dbReference type="Proteomes" id="UP001159042"/>
    </source>
</evidence>
<gene>
    <name evidence="8" type="ORF">NQ315_001532</name>
</gene>
<evidence type="ECO:0000256" key="3">
    <source>
        <dbReference type="ARBA" id="ARBA00022741"/>
    </source>
</evidence>
<dbReference type="GO" id="GO:0043024">
    <property type="term" value="F:ribosomal small subunit binding"/>
    <property type="evidence" value="ECO:0007669"/>
    <property type="project" value="TreeGrafter"/>
</dbReference>
<dbReference type="InterPro" id="IPR006073">
    <property type="entry name" value="GTP-bd"/>
</dbReference>
<dbReference type="AlphaFoldDB" id="A0AAV8W926"/>
<dbReference type="CDD" id="cd04163">
    <property type="entry name" value="Era"/>
    <property type="match status" value="1"/>
</dbReference>
<organism evidence="8 9">
    <name type="scientific">Exocentrus adspersus</name>
    <dbReference type="NCBI Taxonomy" id="1586481"/>
    <lineage>
        <taxon>Eukaryota</taxon>
        <taxon>Metazoa</taxon>
        <taxon>Ecdysozoa</taxon>
        <taxon>Arthropoda</taxon>
        <taxon>Hexapoda</taxon>
        <taxon>Insecta</taxon>
        <taxon>Pterygota</taxon>
        <taxon>Neoptera</taxon>
        <taxon>Endopterygota</taxon>
        <taxon>Coleoptera</taxon>
        <taxon>Polyphaga</taxon>
        <taxon>Cucujiformia</taxon>
        <taxon>Chrysomeloidea</taxon>
        <taxon>Cerambycidae</taxon>
        <taxon>Lamiinae</taxon>
        <taxon>Acanthocinini</taxon>
        <taxon>Exocentrus</taxon>
    </lineage>
</organism>
<dbReference type="PROSITE" id="PS51713">
    <property type="entry name" value="G_ERA"/>
    <property type="match status" value="1"/>
</dbReference>
<evidence type="ECO:0000256" key="2">
    <source>
        <dbReference type="ARBA" id="ARBA00019149"/>
    </source>
</evidence>
<dbReference type="FunFam" id="3.40.50.300:FF:002220">
    <property type="entry name" value="GTPase Era, mitochondrial"/>
    <property type="match status" value="1"/>
</dbReference>
<keyword evidence="3 6" id="KW-0547">Nucleotide-binding</keyword>
<dbReference type="GO" id="GO:0019843">
    <property type="term" value="F:rRNA binding"/>
    <property type="evidence" value="ECO:0007669"/>
    <property type="project" value="TreeGrafter"/>
</dbReference>
<evidence type="ECO:0000313" key="8">
    <source>
        <dbReference type="EMBL" id="KAJ8922984.1"/>
    </source>
</evidence>
<dbReference type="GO" id="GO:0005759">
    <property type="term" value="C:mitochondrial matrix"/>
    <property type="evidence" value="ECO:0007669"/>
    <property type="project" value="TreeGrafter"/>
</dbReference>
<proteinExistence type="inferred from homology"/>
<feature type="region of interest" description="G2" evidence="6">
    <location>
        <begin position="75"/>
        <end position="79"/>
    </location>
</feature>
<dbReference type="PANTHER" id="PTHR42698">
    <property type="entry name" value="GTPASE ERA"/>
    <property type="match status" value="1"/>
</dbReference>
<keyword evidence="4 6" id="KW-0342">GTP-binding</keyword>
<dbReference type="Pfam" id="PF01926">
    <property type="entry name" value="MMR_HSR1"/>
    <property type="match status" value="1"/>
</dbReference>
<name>A0AAV8W926_9CUCU</name>
<dbReference type="Proteomes" id="UP001159042">
    <property type="component" value="Unassembled WGS sequence"/>
</dbReference>
<dbReference type="InterPro" id="IPR027417">
    <property type="entry name" value="P-loop_NTPase"/>
</dbReference>
<dbReference type="Gene3D" id="3.30.300.20">
    <property type="match status" value="1"/>
</dbReference>
<dbReference type="SUPFAM" id="SSF52540">
    <property type="entry name" value="P-loop containing nucleoside triphosphate hydrolases"/>
    <property type="match status" value="1"/>
</dbReference>
<dbReference type="PANTHER" id="PTHR42698:SF1">
    <property type="entry name" value="GTPASE ERA, MITOCHONDRIAL"/>
    <property type="match status" value="1"/>
</dbReference>
<evidence type="ECO:0000256" key="1">
    <source>
        <dbReference type="ARBA" id="ARBA00007921"/>
    </source>
</evidence>
<keyword evidence="9" id="KW-1185">Reference proteome</keyword>
<evidence type="ECO:0000259" key="7">
    <source>
        <dbReference type="PROSITE" id="PS51713"/>
    </source>
</evidence>
<evidence type="ECO:0000256" key="4">
    <source>
        <dbReference type="ARBA" id="ARBA00023134"/>
    </source>
</evidence>
<comment type="similarity">
    <text evidence="1 6">Belongs to the TRAFAC class TrmE-Era-EngA-EngB-Septin-like GTPase superfamily. Era GTPase family.</text>
</comment>
<dbReference type="InterPro" id="IPR005225">
    <property type="entry name" value="Small_GTP-bd"/>
</dbReference>
<dbReference type="GO" id="GO:0000028">
    <property type="term" value="P:ribosomal small subunit assembly"/>
    <property type="evidence" value="ECO:0007669"/>
    <property type="project" value="TreeGrafter"/>
</dbReference>
<dbReference type="PRINTS" id="PR00326">
    <property type="entry name" value="GTP1OBG"/>
</dbReference>
<sequence length="348" mass="39445">MLVKSLRCLFRATQIKFVYKRACSSAADPLQDHCEPHYDTRILKVAIIGTPNAGKSTFINNIMDRKVCATSSKVHTTRGKAMAVFTAYDAQIVFIDTPGLVSDKEQKRYNLEKSFARDSKRVVKEADIVGVVHDVTNVWTREKLDIKVIKLLEYYKNTPSFLVLNKIDVLKSKRKLLDLTRQLTENRLDGAPIPGSPKLKKENESVRGWPNFSEIFMISALTGDGLSQIKDYLINQAKPGKWMFPEQVWTDQSHEQIITNSVKGKLLDFLPQEIPYNLTPELEYFDIDKKGVVSAAVIINCPTEKMARLVAGASDGKLKQITESLQHDLQDTFQNYVRINLILKPVKT</sequence>
<accession>A0AAV8W926</accession>
<dbReference type="GO" id="GO:0005525">
    <property type="term" value="F:GTP binding"/>
    <property type="evidence" value="ECO:0007669"/>
    <property type="project" value="UniProtKB-UniRule"/>
</dbReference>
<feature type="region of interest" description="G5" evidence="6">
    <location>
        <begin position="218"/>
        <end position="220"/>
    </location>
</feature>
<comment type="caution">
    <text evidence="8">The sequence shown here is derived from an EMBL/GenBank/DDBJ whole genome shotgun (WGS) entry which is preliminary data.</text>
</comment>
<feature type="region of interest" description="G3" evidence="6">
    <location>
        <begin position="96"/>
        <end position="99"/>
    </location>
</feature>
<feature type="region of interest" description="G4" evidence="6">
    <location>
        <begin position="165"/>
        <end position="168"/>
    </location>
</feature>